<feature type="compositionally biased region" description="Basic and acidic residues" evidence="1">
    <location>
        <begin position="20"/>
        <end position="33"/>
    </location>
</feature>
<comment type="caution">
    <text evidence="2">The sequence shown here is derived from an EMBL/GenBank/DDBJ whole genome shotgun (WGS) entry which is preliminary data.</text>
</comment>
<evidence type="ECO:0000313" key="3">
    <source>
        <dbReference type="Proteomes" id="UP000586827"/>
    </source>
</evidence>
<evidence type="ECO:0000313" key="2">
    <source>
        <dbReference type="EMBL" id="NNH74137.1"/>
    </source>
</evidence>
<evidence type="ECO:0000256" key="1">
    <source>
        <dbReference type="SAM" id="MobiDB-lite"/>
    </source>
</evidence>
<dbReference type="AlphaFoldDB" id="A0A849CDB2"/>
<gene>
    <name evidence="2" type="ORF">HLB23_30530</name>
</gene>
<keyword evidence="3" id="KW-1185">Reference proteome</keyword>
<proteinExistence type="predicted"/>
<name>A0A849CDB2_9NOCA</name>
<reference evidence="2 3" key="1">
    <citation type="submission" date="2020-05" db="EMBL/GenBank/DDBJ databases">
        <title>MicrobeNet Type strains.</title>
        <authorList>
            <person name="Nicholson A.C."/>
        </authorList>
    </citation>
    <scope>NUCLEOTIDE SEQUENCE [LARGE SCALE GENOMIC DNA]</scope>
    <source>
        <strain evidence="2 3">JCM 3224</strain>
    </source>
</reference>
<feature type="region of interest" description="Disordered" evidence="1">
    <location>
        <begin position="1"/>
        <end position="55"/>
    </location>
</feature>
<protein>
    <submittedName>
        <fullName evidence="2">Uncharacterized protein</fullName>
    </submittedName>
</protein>
<dbReference type="EMBL" id="JABELX010000012">
    <property type="protein sequence ID" value="NNH74137.1"/>
    <property type="molecule type" value="Genomic_DNA"/>
</dbReference>
<organism evidence="2 3">
    <name type="scientific">Nocardia uniformis</name>
    <dbReference type="NCBI Taxonomy" id="53432"/>
    <lineage>
        <taxon>Bacteria</taxon>
        <taxon>Bacillati</taxon>
        <taxon>Actinomycetota</taxon>
        <taxon>Actinomycetes</taxon>
        <taxon>Mycobacteriales</taxon>
        <taxon>Nocardiaceae</taxon>
        <taxon>Nocardia</taxon>
    </lineage>
</organism>
<accession>A0A849CDB2</accession>
<feature type="compositionally biased region" description="Polar residues" evidence="1">
    <location>
        <begin position="36"/>
        <end position="49"/>
    </location>
</feature>
<sequence>MTTQQSPSQGSDPRARWRHLPTEPREWIKEKPVESSAASWTPELDTSTEAARYGN</sequence>
<dbReference type="Proteomes" id="UP000586827">
    <property type="component" value="Unassembled WGS sequence"/>
</dbReference>
<dbReference type="RefSeq" id="WP_157551945.1">
    <property type="nucleotide sequence ID" value="NZ_JABELX010000012.1"/>
</dbReference>
<feature type="compositionally biased region" description="Polar residues" evidence="1">
    <location>
        <begin position="1"/>
        <end position="11"/>
    </location>
</feature>